<keyword evidence="3" id="KW-1185">Reference proteome</keyword>
<evidence type="ECO:0000313" key="2">
    <source>
        <dbReference type="EMBL" id="KAA1156669.1"/>
    </source>
</evidence>
<organism evidence="2 3">
    <name type="scientific">Pseudoalteromonas fuliginea</name>
    <dbReference type="NCBI Taxonomy" id="1872678"/>
    <lineage>
        <taxon>Bacteria</taxon>
        <taxon>Pseudomonadati</taxon>
        <taxon>Pseudomonadota</taxon>
        <taxon>Gammaproteobacteria</taxon>
        <taxon>Alteromonadales</taxon>
        <taxon>Pseudoalteromonadaceae</taxon>
        <taxon>Pseudoalteromonas</taxon>
    </lineage>
</organism>
<dbReference type="Proteomes" id="UP000322915">
    <property type="component" value="Unassembled WGS sequence"/>
</dbReference>
<comment type="caution">
    <text evidence="2">The sequence shown here is derived from an EMBL/GenBank/DDBJ whole genome shotgun (WGS) entry which is preliminary data.</text>
</comment>
<proteinExistence type="predicted"/>
<reference evidence="2 3" key="1">
    <citation type="submission" date="2019-01" db="EMBL/GenBank/DDBJ databases">
        <title>Genome sequences of marine Pseudoalteromonas species.</title>
        <authorList>
            <person name="Boraston A.B."/>
            <person name="Hehemann J.-H."/>
            <person name="Vickers C.J."/>
            <person name="Salama-Alber O."/>
            <person name="Abe K."/>
            <person name="Hettle A.J."/>
        </authorList>
    </citation>
    <scope>NUCLEOTIDE SEQUENCE [LARGE SCALE GENOMIC DNA]</scope>
    <source>
        <strain evidence="2 3">PS47</strain>
    </source>
</reference>
<feature type="coiled-coil region" evidence="1">
    <location>
        <begin position="185"/>
        <end position="212"/>
    </location>
</feature>
<keyword evidence="1" id="KW-0175">Coiled coil</keyword>
<evidence type="ECO:0000313" key="3">
    <source>
        <dbReference type="Proteomes" id="UP000322915"/>
    </source>
</evidence>
<protein>
    <recommendedName>
        <fullName evidence="4">HEPN AbiU2-like domain-containing protein</fullName>
    </recommendedName>
</protein>
<dbReference type="RefSeq" id="WP_149605927.1">
    <property type="nucleotide sequence ID" value="NZ_SEUJ01000068.1"/>
</dbReference>
<dbReference type="EMBL" id="SEUJ01000068">
    <property type="protein sequence ID" value="KAA1156669.1"/>
    <property type="molecule type" value="Genomic_DNA"/>
</dbReference>
<name>A0ABQ6RIL1_9GAMM</name>
<accession>A0ABQ6RIL1</accession>
<evidence type="ECO:0000256" key="1">
    <source>
        <dbReference type="SAM" id="Coils"/>
    </source>
</evidence>
<evidence type="ECO:0008006" key="4">
    <source>
        <dbReference type="Google" id="ProtNLM"/>
    </source>
</evidence>
<gene>
    <name evidence="2" type="ORF">EU509_09780</name>
</gene>
<sequence length="301" mass="34712">MHKYELDIIGNAIDSLDEALDKYAQGQSGCTRSHKFALLHFCHFMELILKHYLSTVEENLIYSKVFRVVAKRAKDDGIPLIEAFEILENEEFDFESPIKGHQNPHTITLDMALEYLESDKEYFDSEFASEIRSLKDLRNDIEHHKFEMNTKEVRLVLGRLTRGFDEFTDIFSVVGLQNVISKKQLGVFQTLADEYEHELEEAKVEVREAHNAAFRGVRPKHQYDVHWATYDCPECNVSDLMIPNIDSSTGFKCTMCGNEDSEDIEVDCEICGSSWANGEMSSWVDTYSYTCPDCNDFDSKY</sequence>